<evidence type="ECO:0008006" key="9">
    <source>
        <dbReference type="Google" id="ProtNLM"/>
    </source>
</evidence>
<dbReference type="SMART" id="SM00091">
    <property type="entry name" value="PAS"/>
    <property type="match status" value="1"/>
</dbReference>
<dbReference type="GO" id="GO:0009881">
    <property type="term" value="F:photoreceptor activity"/>
    <property type="evidence" value="ECO:0007669"/>
    <property type="project" value="UniProtKB-KW"/>
</dbReference>
<dbReference type="Pfam" id="PF13188">
    <property type="entry name" value="PAS_8"/>
    <property type="match status" value="1"/>
</dbReference>
<organism evidence="8">
    <name type="scientific">Tanacetum cinerariifolium</name>
    <name type="common">Dalmatian daisy</name>
    <name type="synonym">Chrysanthemum cinerariifolium</name>
    <dbReference type="NCBI Taxonomy" id="118510"/>
    <lineage>
        <taxon>Eukaryota</taxon>
        <taxon>Viridiplantae</taxon>
        <taxon>Streptophyta</taxon>
        <taxon>Embryophyta</taxon>
        <taxon>Tracheophyta</taxon>
        <taxon>Spermatophyta</taxon>
        <taxon>Magnoliopsida</taxon>
        <taxon>eudicotyledons</taxon>
        <taxon>Gunneridae</taxon>
        <taxon>Pentapetalae</taxon>
        <taxon>asterids</taxon>
        <taxon>campanulids</taxon>
        <taxon>Asterales</taxon>
        <taxon>Asteraceae</taxon>
        <taxon>Asteroideae</taxon>
        <taxon>Anthemideae</taxon>
        <taxon>Anthemidinae</taxon>
        <taxon>Tanacetum</taxon>
    </lineage>
</organism>
<sequence length="186" mass="21355">RTLEDRISGVVVTLFDITDRKQAEEIVRASEQRLQRMVNVPSVGVLTFDYTNRLLQANDAFLEMVGYTHQEFEARQFTWRDFTPPEHTEASQQVMAQLRQTVLPQRRLAALADAGGRRPRRWHHRQIRHRHERPQASRRGRGYRPGGHAAAARAARQASHRNQLETGTGRADSPGLRYNQHGPGLH</sequence>
<feature type="region of interest" description="Disordered" evidence="5">
    <location>
        <begin position="111"/>
        <end position="186"/>
    </location>
</feature>
<feature type="compositionally biased region" description="Low complexity" evidence="5">
    <location>
        <begin position="146"/>
        <end position="161"/>
    </location>
</feature>
<dbReference type="PROSITE" id="PS50112">
    <property type="entry name" value="PAS"/>
    <property type="match status" value="1"/>
</dbReference>
<feature type="domain" description="PAC" evidence="7">
    <location>
        <begin position="1"/>
        <end position="29"/>
    </location>
</feature>
<accession>A0A699UKM1</accession>
<dbReference type="NCBIfam" id="TIGR00229">
    <property type="entry name" value="sensory_box"/>
    <property type="match status" value="1"/>
</dbReference>
<name>A0A699UKM1_TANCI</name>
<keyword evidence="2" id="KW-0716">Sensory transduction</keyword>
<evidence type="ECO:0000313" key="8">
    <source>
        <dbReference type="EMBL" id="GFD21818.1"/>
    </source>
</evidence>
<comment type="caution">
    <text evidence="8">The sequence shown here is derived from an EMBL/GenBank/DDBJ whole genome shotgun (WGS) entry which is preliminary data.</text>
</comment>
<dbReference type="InterPro" id="IPR000014">
    <property type="entry name" value="PAS"/>
</dbReference>
<evidence type="ECO:0000256" key="3">
    <source>
        <dbReference type="ARBA" id="ARBA00022991"/>
    </source>
</evidence>
<keyword evidence="1" id="KW-0600">Photoreceptor protein</keyword>
<evidence type="ECO:0000259" key="6">
    <source>
        <dbReference type="PROSITE" id="PS50112"/>
    </source>
</evidence>
<dbReference type="EMBL" id="BKCJ011332535">
    <property type="protein sequence ID" value="GFD21818.1"/>
    <property type="molecule type" value="Genomic_DNA"/>
</dbReference>
<dbReference type="PROSITE" id="PS50113">
    <property type="entry name" value="PAC"/>
    <property type="match status" value="1"/>
</dbReference>
<evidence type="ECO:0000256" key="1">
    <source>
        <dbReference type="ARBA" id="ARBA00022543"/>
    </source>
</evidence>
<dbReference type="Gene3D" id="3.30.450.20">
    <property type="entry name" value="PAS domain"/>
    <property type="match status" value="2"/>
</dbReference>
<proteinExistence type="predicted"/>
<feature type="domain" description="PAS" evidence="6">
    <location>
        <begin position="30"/>
        <end position="105"/>
    </location>
</feature>
<dbReference type="CDD" id="cd00130">
    <property type="entry name" value="PAS"/>
    <property type="match status" value="1"/>
</dbReference>
<dbReference type="InterPro" id="IPR035965">
    <property type="entry name" value="PAS-like_dom_sf"/>
</dbReference>
<evidence type="ECO:0000259" key="7">
    <source>
        <dbReference type="PROSITE" id="PS50113"/>
    </source>
</evidence>
<feature type="non-terminal residue" evidence="8">
    <location>
        <position position="1"/>
    </location>
</feature>
<protein>
    <recommendedName>
        <fullName evidence="9">PAS domain-containing protein</fullName>
    </recommendedName>
</protein>
<feature type="compositionally biased region" description="Basic residues" evidence="5">
    <location>
        <begin position="117"/>
        <end position="142"/>
    </location>
</feature>
<evidence type="ECO:0000256" key="2">
    <source>
        <dbReference type="ARBA" id="ARBA00022606"/>
    </source>
</evidence>
<gene>
    <name evidence="8" type="ORF">Tci_893787</name>
</gene>
<feature type="non-terminal residue" evidence="8">
    <location>
        <position position="186"/>
    </location>
</feature>
<reference evidence="8" key="1">
    <citation type="journal article" date="2019" name="Sci. Rep.">
        <title>Draft genome of Tanacetum cinerariifolium, the natural source of mosquito coil.</title>
        <authorList>
            <person name="Yamashiro T."/>
            <person name="Shiraishi A."/>
            <person name="Satake H."/>
            <person name="Nakayama K."/>
        </authorList>
    </citation>
    <scope>NUCLEOTIDE SEQUENCE</scope>
</reference>
<keyword evidence="4" id="KW-0675">Receptor</keyword>
<keyword evidence="3" id="KW-0157">Chromophore</keyword>
<evidence type="ECO:0000256" key="5">
    <source>
        <dbReference type="SAM" id="MobiDB-lite"/>
    </source>
</evidence>
<dbReference type="SUPFAM" id="SSF55785">
    <property type="entry name" value="PYP-like sensor domain (PAS domain)"/>
    <property type="match status" value="1"/>
</dbReference>
<evidence type="ECO:0000256" key="4">
    <source>
        <dbReference type="ARBA" id="ARBA00023170"/>
    </source>
</evidence>
<dbReference type="AlphaFoldDB" id="A0A699UKM1"/>
<dbReference type="InterPro" id="IPR000700">
    <property type="entry name" value="PAS-assoc_C"/>
</dbReference>